<feature type="non-terminal residue" evidence="2">
    <location>
        <position position="1"/>
    </location>
</feature>
<evidence type="ECO:0000256" key="1">
    <source>
        <dbReference type="SAM" id="MobiDB-lite"/>
    </source>
</evidence>
<organism evidence="2">
    <name type="scientific">uncultured Thermomicrobiales bacterium</name>
    <dbReference type="NCBI Taxonomy" id="1645740"/>
    <lineage>
        <taxon>Bacteria</taxon>
        <taxon>Pseudomonadati</taxon>
        <taxon>Thermomicrobiota</taxon>
        <taxon>Thermomicrobia</taxon>
        <taxon>Thermomicrobiales</taxon>
        <taxon>environmental samples</taxon>
    </lineage>
</organism>
<evidence type="ECO:0000313" key="2">
    <source>
        <dbReference type="EMBL" id="CAA9560491.1"/>
    </source>
</evidence>
<name>A0A6J4UUP5_9BACT</name>
<accession>A0A6J4UUP5</accession>
<protein>
    <submittedName>
        <fullName evidence="2">Uncharacterized protein</fullName>
    </submittedName>
</protein>
<proteinExistence type="predicted"/>
<gene>
    <name evidence="2" type="ORF">AVDCRST_MAG70-1627</name>
</gene>
<feature type="compositionally biased region" description="Polar residues" evidence="1">
    <location>
        <begin position="1"/>
        <end position="11"/>
    </location>
</feature>
<feature type="region of interest" description="Disordered" evidence="1">
    <location>
        <begin position="1"/>
        <end position="31"/>
    </location>
</feature>
<reference evidence="2" key="1">
    <citation type="submission" date="2020-02" db="EMBL/GenBank/DDBJ databases">
        <authorList>
            <person name="Meier V. D."/>
        </authorList>
    </citation>
    <scope>NUCLEOTIDE SEQUENCE</scope>
    <source>
        <strain evidence="2">AVDCRST_MAG70</strain>
    </source>
</reference>
<dbReference type="EMBL" id="CADCWH010000259">
    <property type="protein sequence ID" value="CAA9560491.1"/>
    <property type="molecule type" value="Genomic_DNA"/>
</dbReference>
<sequence>GLQSRPGQRSLGTGHRPGRSSDDHARALMGARCNRPDRRRWCRSRDRWV</sequence>
<feature type="non-terminal residue" evidence="2">
    <location>
        <position position="49"/>
    </location>
</feature>
<dbReference type="AlphaFoldDB" id="A0A6J4UUP5"/>